<dbReference type="SUPFAM" id="SSF117892">
    <property type="entry name" value="Band 7/SPFH domain"/>
    <property type="match status" value="1"/>
</dbReference>
<evidence type="ECO:0000256" key="3">
    <source>
        <dbReference type="SAM" id="Phobius"/>
    </source>
</evidence>
<dbReference type="RefSeq" id="WP_272747450.1">
    <property type="nucleotide sequence ID" value="NZ_JAQQKX010000004.1"/>
</dbReference>
<feature type="transmembrane region" description="Helical" evidence="3">
    <location>
        <begin position="6"/>
        <end position="24"/>
    </location>
</feature>
<dbReference type="CDD" id="cd13438">
    <property type="entry name" value="SPFH_eoslipins_u2"/>
    <property type="match status" value="1"/>
</dbReference>
<dbReference type="Gene3D" id="3.30.479.30">
    <property type="entry name" value="Band 7 domain"/>
    <property type="match status" value="1"/>
</dbReference>
<reference evidence="5 6" key="1">
    <citation type="submission" date="2023-01" db="EMBL/GenBank/DDBJ databases">
        <title>Novel species of the genus Asticcacaulis isolated from rivers.</title>
        <authorList>
            <person name="Lu H."/>
        </authorList>
    </citation>
    <scope>NUCLEOTIDE SEQUENCE [LARGE SCALE GENOMIC DNA]</scope>
    <source>
        <strain evidence="5 6">BYS171W</strain>
    </source>
</reference>
<dbReference type="EMBL" id="JAQQKX010000004">
    <property type="protein sequence ID" value="MDC7682966.1"/>
    <property type="molecule type" value="Genomic_DNA"/>
</dbReference>
<dbReference type="PANTHER" id="PTHR10264:SF83">
    <property type="entry name" value="BLL5629 PROTEIN"/>
    <property type="match status" value="1"/>
</dbReference>
<keyword evidence="3" id="KW-0472">Membrane</keyword>
<dbReference type="PRINTS" id="PR00721">
    <property type="entry name" value="STOMATIN"/>
</dbReference>
<proteinExistence type="inferred from homology"/>
<evidence type="ECO:0000256" key="1">
    <source>
        <dbReference type="ARBA" id="ARBA00004167"/>
    </source>
</evidence>
<keyword evidence="3" id="KW-1133">Transmembrane helix</keyword>
<dbReference type="PANTHER" id="PTHR10264">
    <property type="entry name" value="BAND 7 PROTEIN-RELATED"/>
    <property type="match status" value="1"/>
</dbReference>
<accession>A0ABT5HSC2</accession>
<dbReference type="Pfam" id="PF01145">
    <property type="entry name" value="Band_7"/>
    <property type="match status" value="1"/>
</dbReference>
<dbReference type="Proteomes" id="UP001214854">
    <property type="component" value="Unassembled WGS sequence"/>
</dbReference>
<sequence>MDIDPPAIITFIILMAVLIGALWLNSRYQRMTIYAYQCGLLYEKGVFVKRLEAGIHTWHPRTQFIEIVDTRKRLIVLPGQDILTRDNVNIRLTLAGFYQISDAYTATTAHESFHASLHNLAQIELRRAVADLTLEDLLAQKGELDERLTTVLAPHGTALGLTLSDFAVRDVLLPPHLKRAFAGVLEAQKDAQRQIEQARGEQAVLRSLANSARLYSDNPMLLQARLIQALSKGGNTIAYSAEQGLALTPKKKK</sequence>
<dbReference type="InterPro" id="IPR043202">
    <property type="entry name" value="Band-7_stomatin-like"/>
</dbReference>
<evidence type="ECO:0000313" key="5">
    <source>
        <dbReference type="EMBL" id="MDC7682966.1"/>
    </source>
</evidence>
<evidence type="ECO:0000259" key="4">
    <source>
        <dbReference type="SMART" id="SM00244"/>
    </source>
</evidence>
<protein>
    <submittedName>
        <fullName evidence="5">Slipin family protein</fullName>
    </submittedName>
</protein>
<comment type="caution">
    <text evidence="5">The sequence shown here is derived from an EMBL/GenBank/DDBJ whole genome shotgun (WGS) entry which is preliminary data.</text>
</comment>
<feature type="domain" description="Band 7" evidence="4">
    <location>
        <begin position="28"/>
        <end position="185"/>
    </location>
</feature>
<dbReference type="InterPro" id="IPR036013">
    <property type="entry name" value="Band_7/SPFH_dom_sf"/>
</dbReference>
<gene>
    <name evidence="5" type="ORF">PQU92_06745</name>
</gene>
<name>A0ABT5HSC2_9CAUL</name>
<dbReference type="InterPro" id="IPR001972">
    <property type="entry name" value="Stomatin_HflK_fam"/>
</dbReference>
<dbReference type="SMART" id="SM00244">
    <property type="entry name" value="PHB"/>
    <property type="match status" value="1"/>
</dbReference>
<dbReference type="Gene3D" id="6.10.250.2090">
    <property type="match status" value="1"/>
</dbReference>
<dbReference type="InterPro" id="IPR001107">
    <property type="entry name" value="Band_7"/>
</dbReference>
<comment type="subcellular location">
    <subcellularLocation>
        <location evidence="1">Membrane</location>
        <topology evidence="1">Single-pass membrane protein</topology>
    </subcellularLocation>
</comment>
<keyword evidence="3" id="KW-0812">Transmembrane</keyword>
<evidence type="ECO:0000256" key="2">
    <source>
        <dbReference type="ARBA" id="ARBA00008164"/>
    </source>
</evidence>
<comment type="similarity">
    <text evidence="2">Belongs to the band 7/mec-2 family.</text>
</comment>
<organism evidence="5 6">
    <name type="scientific">Asticcacaulis aquaticus</name>
    <dbReference type="NCBI Taxonomy" id="2984212"/>
    <lineage>
        <taxon>Bacteria</taxon>
        <taxon>Pseudomonadati</taxon>
        <taxon>Pseudomonadota</taxon>
        <taxon>Alphaproteobacteria</taxon>
        <taxon>Caulobacterales</taxon>
        <taxon>Caulobacteraceae</taxon>
        <taxon>Asticcacaulis</taxon>
    </lineage>
</organism>
<keyword evidence="6" id="KW-1185">Reference proteome</keyword>
<evidence type="ECO:0000313" key="6">
    <source>
        <dbReference type="Proteomes" id="UP001214854"/>
    </source>
</evidence>